<dbReference type="EnsemblMetazoa" id="PPA01270.1">
    <property type="protein sequence ID" value="PPA01270.1"/>
    <property type="gene ID" value="WBGene00090824"/>
</dbReference>
<reference evidence="2" key="1">
    <citation type="journal article" date="2008" name="Nat. Genet.">
        <title>The Pristionchus pacificus genome provides a unique perspective on nematode lifestyle and parasitism.</title>
        <authorList>
            <person name="Dieterich C."/>
            <person name="Clifton S.W."/>
            <person name="Schuster L.N."/>
            <person name="Chinwalla A."/>
            <person name="Delehaunty K."/>
            <person name="Dinkelacker I."/>
            <person name="Fulton L."/>
            <person name="Fulton R."/>
            <person name="Godfrey J."/>
            <person name="Minx P."/>
            <person name="Mitreva M."/>
            <person name="Roeseler W."/>
            <person name="Tian H."/>
            <person name="Witte H."/>
            <person name="Yang S.P."/>
            <person name="Wilson R.K."/>
            <person name="Sommer R.J."/>
        </authorList>
    </citation>
    <scope>NUCLEOTIDE SEQUENCE [LARGE SCALE GENOMIC DNA]</scope>
    <source>
        <strain evidence="2">PS312</strain>
    </source>
</reference>
<dbReference type="AlphaFoldDB" id="A0A2A6D230"/>
<name>A0A2A6D230_PRIPA</name>
<gene>
    <name evidence="1" type="primary">WBGene00090824</name>
</gene>
<accession>A0A2A6D230</accession>
<protein>
    <submittedName>
        <fullName evidence="1">Uncharacterized protein</fullName>
    </submittedName>
</protein>
<organism evidence="1 2">
    <name type="scientific">Pristionchus pacificus</name>
    <name type="common">Parasitic nematode worm</name>
    <dbReference type="NCBI Taxonomy" id="54126"/>
    <lineage>
        <taxon>Eukaryota</taxon>
        <taxon>Metazoa</taxon>
        <taxon>Ecdysozoa</taxon>
        <taxon>Nematoda</taxon>
        <taxon>Chromadorea</taxon>
        <taxon>Rhabditida</taxon>
        <taxon>Rhabditina</taxon>
        <taxon>Diplogasteromorpha</taxon>
        <taxon>Diplogasteroidea</taxon>
        <taxon>Neodiplogasteridae</taxon>
        <taxon>Pristionchus</taxon>
    </lineage>
</organism>
<sequence>MVRVTIAIILFSYIHIAQCRFTAGRNYLEGYKTLSEGSRLNATDAAAQPGMICGIGKRFHQAA</sequence>
<evidence type="ECO:0000313" key="2">
    <source>
        <dbReference type="Proteomes" id="UP000005239"/>
    </source>
</evidence>
<accession>A0A8R1YB14</accession>
<keyword evidence="2" id="KW-1185">Reference proteome</keyword>
<proteinExistence type="predicted"/>
<evidence type="ECO:0000313" key="1">
    <source>
        <dbReference type="EnsemblMetazoa" id="PPA01270.1"/>
    </source>
</evidence>
<dbReference type="Proteomes" id="UP000005239">
    <property type="component" value="Unassembled WGS sequence"/>
</dbReference>
<reference evidence="1" key="2">
    <citation type="submission" date="2022-06" db="UniProtKB">
        <authorList>
            <consortium name="EnsemblMetazoa"/>
        </authorList>
    </citation>
    <scope>IDENTIFICATION</scope>
    <source>
        <strain evidence="1">PS312</strain>
    </source>
</reference>